<dbReference type="PANTHER" id="PTHR19328">
    <property type="entry name" value="HEDGEHOG-INTERACTING PROTEIN"/>
    <property type="match status" value="1"/>
</dbReference>
<dbReference type="GO" id="GO:0046872">
    <property type="term" value="F:metal ion binding"/>
    <property type="evidence" value="ECO:0007669"/>
    <property type="project" value="UniProtKB-KW"/>
</dbReference>
<dbReference type="PROSITE" id="PS51007">
    <property type="entry name" value="CYTC"/>
    <property type="match status" value="1"/>
</dbReference>
<dbReference type="Pfam" id="PF07995">
    <property type="entry name" value="GSDH"/>
    <property type="match status" value="1"/>
</dbReference>
<dbReference type="InterPro" id="IPR011042">
    <property type="entry name" value="6-blade_b-propeller_TolB-like"/>
</dbReference>
<dbReference type="EMBL" id="NTJZ01000003">
    <property type="protein sequence ID" value="PDH34640.1"/>
    <property type="molecule type" value="Genomic_DNA"/>
</dbReference>
<dbReference type="Proteomes" id="UP000219329">
    <property type="component" value="Unassembled WGS sequence"/>
</dbReference>
<comment type="caution">
    <text evidence="6">The sequence shown here is derived from an EMBL/GenBank/DDBJ whole genome shotgun (WGS) entry which is preliminary data.</text>
</comment>
<accession>A0A2A5WDR6</accession>
<dbReference type="InterPro" id="IPR012938">
    <property type="entry name" value="Glc/Sorbosone_DH"/>
</dbReference>
<dbReference type="AlphaFoldDB" id="A0A2A5WDR6"/>
<evidence type="ECO:0000256" key="1">
    <source>
        <dbReference type="ARBA" id="ARBA00022617"/>
    </source>
</evidence>
<evidence type="ECO:0000256" key="2">
    <source>
        <dbReference type="ARBA" id="ARBA00022723"/>
    </source>
</evidence>
<gene>
    <name evidence="6" type="ORF">CNF02_04600</name>
</gene>
<dbReference type="GO" id="GO:0009055">
    <property type="term" value="F:electron transfer activity"/>
    <property type="evidence" value="ECO:0007669"/>
    <property type="project" value="InterPro"/>
</dbReference>
<evidence type="ECO:0000313" key="6">
    <source>
        <dbReference type="EMBL" id="PDH34640.1"/>
    </source>
</evidence>
<protein>
    <recommendedName>
        <fullName evidence="5">Cytochrome c domain-containing protein</fullName>
    </recommendedName>
</protein>
<dbReference type="SUPFAM" id="SSF46626">
    <property type="entry name" value="Cytochrome c"/>
    <property type="match status" value="1"/>
</dbReference>
<dbReference type="InterPro" id="IPR011041">
    <property type="entry name" value="Quinoprot_gluc/sorb_DH_b-prop"/>
</dbReference>
<evidence type="ECO:0000259" key="5">
    <source>
        <dbReference type="PROSITE" id="PS51007"/>
    </source>
</evidence>
<dbReference type="Pfam" id="PF13442">
    <property type="entry name" value="Cytochrome_CBB3"/>
    <property type="match status" value="1"/>
</dbReference>
<evidence type="ECO:0000256" key="4">
    <source>
        <dbReference type="PROSITE-ProRule" id="PRU00433"/>
    </source>
</evidence>
<dbReference type="GO" id="GO:0020037">
    <property type="term" value="F:heme binding"/>
    <property type="evidence" value="ECO:0007669"/>
    <property type="project" value="InterPro"/>
</dbReference>
<dbReference type="SUPFAM" id="SSF50952">
    <property type="entry name" value="Soluble quinoprotein glucose dehydrogenase"/>
    <property type="match status" value="1"/>
</dbReference>
<evidence type="ECO:0000256" key="3">
    <source>
        <dbReference type="ARBA" id="ARBA00023004"/>
    </source>
</evidence>
<dbReference type="PANTHER" id="PTHR19328:SF75">
    <property type="entry name" value="ALDOSE SUGAR DEHYDROGENASE YLII"/>
    <property type="match status" value="1"/>
</dbReference>
<dbReference type="Gene3D" id="1.10.760.10">
    <property type="entry name" value="Cytochrome c-like domain"/>
    <property type="match status" value="1"/>
</dbReference>
<name>A0A2A5WDR6_9GAMM</name>
<reference evidence="6 7" key="1">
    <citation type="submission" date="2017-08" db="EMBL/GenBank/DDBJ databases">
        <title>Fine stratification of microbial communities through a metagenomic profile of the photic zone.</title>
        <authorList>
            <person name="Haro-Moreno J.M."/>
            <person name="Lopez-Perez M."/>
            <person name="De La Torre J."/>
            <person name="Picazo A."/>
            <person name="Camacho A."/>
            <person name="Rodriguez-Valera F."/>
        </authorList>
    </citation>
    <scope>NUCLEOTIDE SEQUENCE [LARGE SCALE GENOMIC DNA]</scope>
    <source>
        <strain evidence="6">MED-G28</strain>
    </source>
</reference>
<evidence type="ECO:0000313" key="7">
    <source>
        <dbReference type="Proteomes" id="UP000219329"/>
    </source>
</evidence>
<keyword evidence="1 4" id="KW-0349">Heme</keyword>
<keyword evidence="3 4" id="KW-0408">Iron</keyword>
<sequence>MIITKITKALFFISSIVPLLIVLLPPISYAQDEAIAYSGITESRMMFQDYCASCHGENLEGSAQGSPLRGNLTYGESMNDIITSITNGFDTAGMPSWRDIFAPIEIQGLAMYILESRDNVGYVTSNYDAPMVVPKEEFETSLHNFRIEALVTELDPLPFSIAPLPDGRVLVTEKTKGVRIISNEGEKSELIAGTPAAFDDIYRLESRIDIERGMGWLFDILLHPNYTENGWIYLYHSDRCIDCNELSRERERPVSMNRLVRGRIEDNRWIDQEIVWQAPIEDYGLAGDVGAGGRVAFDNRGHVFFTIGMKCGGVGGGIQDLSTPCGKTHRVNDDGSIPQDNPYSDRDNAYKSIYTYGHRSPQGLEYDFVNSELWGSEHGPRGGDEINRLLPAENYGWPLYSIGLHYDGTRVDGSGLGIAFELSDIQQPTVDMTPSPAVSSFIISSSEQFPNWNGDFIVGSLKSRSLFRVDIENNRFVERETLFEGIGRIRDIEQSIDGTIYLLFEHSSGGQIVKLIPTD</sequence>
<organism evidence="6 7">
    <name type="scientific">OM182 bacterium MED-G28</name>
    <dbReference type="NCBI Taxonomy" id="1986256"/>
    <lineage>
        <taxon>Bacteria</taxon>
        <taxon>Pseudomonadati</taxon>
        <taxon>Pseudomonadota</taxon>
        <taxon>Gammaproteobacteria</taxon>
        <taxon>OMG group</taxon>
        <taxon>OM182 clade</taxon>
    </lineage>
</organism>
<keyword evidence="2 4" id="KW-0479">Metal-binding</keyword>
<dbReference type="InterPro" id="IPR036909">
    <property type="entry name" value="Cyt_c-like_dom_sf"/>
</dbReference>
<dbReference type="InterPro" id="IPR009056">
    <property type="entry name" value="Cyt_c-like_dom"/>
</dbReference>
<feature type="domain" description="Cytochrome c" evidence="5">
    <location>
        <begin position="38"/>
        <end position="117"/>
    </location>
</feature>
<dbReference type="Gene3D" id="2.120.10.30">
    <property type="entry name" value="TolB, C-terminal domain"/>
    <property type="match status" value="1"/>
</dbReference>
<proteinExistence type="predicted"/>